<name>A0A0V0R4T1_PSEPJ</name>
<keyword evidence="5" id="KW-0597">Phosphoprotein</keyword>
<comment type="subcellular location">
    <subcellularLocation>
        <location evidence="1">Cytoplasm</location>
        <location evidence="1">Cytoskeleton</location>
        <location evidence="1">Flagellum axoneme</location>
    </subcellularLocation>
</comment>
<evidence type="ECO:0000256" key="2">
    <source>
        <dbReference type="ARBA" id="ARBA00006737"/>
    </source>
</evidence>
<dbReference type="Pfam" id="PF00025">
    <property type="entry name" value="Arf"/>
    <property type="match status" value="1"/>
</dbReference>
<reference evidence="15 16" key="1">
    <citation type="journal article" date="2015" name="Sci. Rep.">
        <title>Genome of the facultative scuticociliatosis pathogen Pseudocohnilembus persalinus provides insight into its virulence through horizontal gene transfer.</title>
        <authorList>
            <person name="Xiong J."/>
            <person name="Wang G."/>
            <person name="Cheng J."/>
            <person name="Tian M."/>
            <person name="Pan X."/>
            <person name="Warren A."/>
            <person name="Jiang C."/>
            <person name="Yuan D."/>
            <person name="Miao W."/>
        </authorList>
    </citation>
    <scope>NUCLEOTIDE SEQUENCE [LARGE SCALE GENOMIC DNA]</scope>
    <source>
        <strain evidence="15">36N120E</strain>
    </source>
</reference>
<dbReference type="Proteomes" id="UP000054937">
    <property type="component" value="Unassembled WGS sequence"/>
</dbReference>
<evidence type="ECO:0000256" key="6">
    <source>
        <dbReference type="ARBA" id="ARBA00022741"/>
    </source>
</evidence>
<dbReference type="PANTHER" id="PTHR21648:SF0">
    <property type="entry name" value="RADIAL SPOKE HEAD PROTEIN 3 HOMOLOG"/>
    <property type="match status" value="1"/>
</dbReference>
<dbReference type="InterPro" id="IPR027417">
    <property type="entry name" value="P-loop_NTPase"/>
</dbReference>
<dbReference type="Pfam" id="PF06098">
    <property type="entry name" value="Radial_spoke_3"/>
    <property type="match status" value="1"/>
</dbReference>
<sequence length="727" mass="85559">MRILTLGLNNSGKTAIINRLKLNETIETEPTQGFNVTAVDFNQNRFTLWEVGGDQENRNTFKQHTNNTHGIIYVVDVSTPELFNESKEQLELALNDRALSGAPLLIYANKVDQGGNLQQVIDDLGLNQVNDREWYIQGSNGISGVGVNQGFDWLTKNLLSKNNKSYTFDAQPKVVRSQAKYKPSNEQDFISESQRTFVKLIKDPRIITMDPIEQENEYIKLEKERITYENMKEQLKNFKKNKNKQTPYEIKPSPNPRIEVNLEFFLTDHNNLIVPQTKDVNEQTDAFTERPATPPYVPKKTGIDAQTQVEDFELFVFDREVTPIVDVIVSKICEQSLLEIEQEKELQKMREFKRQFMERREEDMEKQRDILTKEVELIQQKNERLYKYSEKEYRVRATLRRTQAYAIAGQFLQNMQKNTFEQIYKHGIYQNTLEQNLKTKFMPWLIEETCKNIQKNNEMSKKMLGLFDQHCITPILEKQNPILEQRNKKKARVNLRRVNERKEQKYIRIFYNQVHLQQSNFVKNFQRFSDGTLEDFQANYAARVAELKDKIEMGDIQEDEYQKIMDEEFPDTIGWGFQISSIKKLAFTLAHNQYYKTLESQKNMQLLAYCLSSDSEIQYTINKKNLRPQTDNPQTNKFIRYKTNIRDPYRRIDNDEAIIVDFDKIPENVQTIFIFTQISNLQNIANNQQEVIPYAQFGVEDWKYNIGVDKVQISDIAKLEEINNILI</sequence>
<feature type="binding site" evidence="12">
    <location>
        <position position="53"/>
    </location>
    <ligand>
        <name>GTP</name>
        <dbReference type="ChEBI" id="CHEBI:37565"/>
    </ligand>
</feature>
<dbReference type="SMART" id="SM00177">
    <property type="entry name" value="ARF"/>
    <property type="match status" value="1"/>
</dbReference>
<evidence type="ECO:0000256" key="1">
    <source>
        <dbReference type="ARBA" id="ARBA00004611"/>
    </source>
</evidence>
<comment type="similarity">
    <text evidence="2">Belongs to the flagellar radial spoke RSP3 family.</text>
</comment>
<keyword evidence="9 12" id="KW-0342">GTP-binding</keyword>
<dbReference type="InterPro" id="IPR006689">
    <property type="entry name" value="Small_GTPase_ARF/SAR"/>
</dbReference>
<dbReference type="NCBIfam" id="TIGR00231">
    <property type="entry name" value="small_GTP"/>
    <property type="match status" value="1"/>
</dbReference>
<keyword evidence="14" id="KW-0175">Coiled coil</keyword>
<proteinExistence type="inferred from homology"/>
<evidence type="ECO:0000256" key="7">
    <source>
        <dbReference type="ARBA" id="ARBA00022846"/>
    </source>
</evidence>
<dbReference type="InParanoid" id="A0A0V0R4T1"/>
<dbReference type="OrthoDB" id="313308at2759"/>
<dbReference type="SMART" id="SM00178">
    <property type="entry name" value="SAR"/>
    <property type="match status" value="1"/>
</dbReference>
<keyword evidence="4" id="KW-0963">Cytoplasm</keyword>
<comment type="similarity">
    <text evidence="3">Belongs to the small GTPase superfamily. Arf family.</text>
</comment>
<keyword evidence="15" id="KW-0378">Hydrolase</keyword>
<keyword evidence="10" id="KW-0206">Cytoskeleton</keyword>
<dbReference type="GO" id="GO:0005929">
    <property type="term" value="C:cilium"/>
    <property type="evidence" value="ECO:0007669"/>
    <property type="project" value="TreeGrafter"/>
</dbReference>
<evidence type="ECO:0000256" key="14">
    <source>
        <dbReference type="SAM" id="Coils"/>
    </source>
</evidence>
<evidence type="ECO:0000256" key="11">
    <source>
        <dbReference type="ARBA" id="ARBA00023273"/>
    </source>
</evidence>
<evidence type="ECO:0000256" key="12">
    <source>
        <dbReference type="PIRSR" id="PIRSR606689-1"/>
    </source>
</evidence>
<dbReference type="PRINTS" id="PR00328">
    <property type="entry name" value="SAR1GTPBP"/>
</dbReference>
<evidence type="ECO:0000256" key="3">
    <source>
        <dbReference type="ARBA" id="ARBA00010290"/>
    </source>
</evidence>
<keyword evidence="7" id="KW-0282">Flagellum</keyword>
<evidence type="ECO:0000256" key="4">
    <source>
        <dbReference type="ARBA" id="ARBA00022490"/>
    </source>
</evidence>
<feature type="coiled-coil region" evidence="14">
    <location>
        <begin position="354"/>
        <end position="381"/>
    </location>
</feature>
<dbReference type="OMA" id="QKKMPTE"/>
<keyword evidence="13" id="KW-0460">Magnesium</keyword>
<feature type="binding site" evidence="13">
    <location>
        <position position="14"/>
    </location>
    <ligand>
        <name>Mg(2+)</name>
        <dbReference type="ChEBI" id="CHEBI:18420"/>
    </ligand>
</feature>
<keyword evidence="16" id="KW-1185">Reference proteome</keyword>
<dbReference type="SUPFAM" id="SSF52540">
    <property type="entry name" value="P-loop containing nucleoside triphosphate hydrolases"/>
    <property type="match status" value="1"/>
</dbReference>
<dbReference type="FunFam" id="3.40.50.300:FF:001166">
    <property type="entry name" value="ADP-ribosylation factor D"/>
    <property type="match status" value="1"/>
</dbReference>
<organism evidence="15 16">
    <name type="scientific">Pseudocohnilembus persalinus</name>
    <name type="common">Ciliate</name>
    <dbReference type="NCBI Taxonomy" id="266149"/>
    <lineage>
        <taxon>Eukaryota</taxon>
        <taxon>Sar</taxon>
        <taxon>Alveolata</taxon>
        <taxon>Ciliophora</taxon>
        <taxon>Intramacronucleata</taxon>
        <taxon>Oligohymenophorea</taxon>
        <taxon>Scuticociliatia</taxon>
        <taxon>Philasterida</taxon>
        <taxon>Pseudocohnilembidae</taxon>
        <taxon>Pseudocohnilembus</taxon>
    </lineage>
</organism>
<evidence type="ECO:0000256" key="13">
    <source>
        <dbReference type="PIRSR" id="PIRSR606689-2"/>
    </source>
</evidence>
<dbReference type="PANTHER" id="PTHR21648">
    <property type="entry name" value="FLAGELLAR RADIAL SPOKE PROTEIN 3"/>
    <property type="match status" value="1"/>
</dbReference>
<keyword evidence="13" id="KW-0479">Metal-binding</keyword>
<evidence type="ECO:0000256" key="8">
    <source>
        <dbReference type="ARBA" id="ARBA00023069"/>
    </source>
</evidence>
<accession>A0A0V0R4T1</accession>
<dbReference type="GO" id="GO:0003924">
    <property type="term" value="F:GTPase activity"/>
    <property type="evidence" value="ECO:0007669"/>
    <property type="project" value="InterPro"/>
</dbReference>
<dbReference type="InterPro" id="IPR005225">
    <property type="entry name" value="Small_GTP-bd"/>
</dbReference>
<dbReference type="Gene3D" id="3.40.50.300">
    <property type="entry name" value="P-loop containing nucleotide triphosphate hydrolases"/>
    <property type="match status" value="1"/>
</dbReference>
<evidence type="ECO:0000256" key="10">
    <source>
        <dbReference type="ARBA" id="ARBA00023212"/>
    </source>
</evidence>
<feature type="binding site" evidence="12">
    <location>
        <begin position="7"/>
        <end position="14"/>
    </location>
    <ligand>
        <name>GTP</name>
        <dbReference type="ChEBI" id="CHEBI:37565"/>
    </ligand>
</feature>
<keyword evidence="11" id="KW-0966">Cell projection</keyword>
<evidence type="ECO:0000313" key="15">
    <source>
        <dbReference type="EMBL" id="KRX09494.1"/>
    </source>
</evidence>
<keyword evidence="8" id="KW-0969">Cilium</keyword>
<gene>
    <name evidence="15" type="ORF">PPERSA_12237</name>
</gene>
<dbReference type="GO" id="GO:0005525">
    <property type="term" value="F:GTP binding"/>
    <property type="evidence" value="ECO:0007669"/>
    <property type="project" value="UniProtKB-KW"/>
</dbReference>
<feature type="binding site" evidence="12">
    <location>
        <begin position="109"/>
        <end position="112"/>
    </location>
    <ligand>
        <name>GTP</name>
        <dbReference type="ChEBI" id="CHEBI:37565"/>
    </ligand>
</feature>
<dbReference type="InterPro" id="IPR009290">
    <property type="entry name" value="Radial_spoke_3"/>
</dbReference>
<comment type="caution">
    <text evidence="15">The sequence shown here is derived from an EMBL/GenBank/DDBJ whole genome shotgun (WGS) entry which is preliminary data.</text>
</comment>
<evidence type="ECO:0000313" key="16">
    <source>
        <dbReference type="Proteomes" id="UP000054937"/>
    </source>
</evidence>
<protein>
    <submittedName>
        <fullName evidence="15">p-loop containing nucleoside triphosphate hydrolase</fullName>
    </submittedName>
</protein>
<keyword evidence="6 12" id="KW-0547">Nucleotide-binding</keyword>
<feature type="binding site" evidence="13">
    <location>
        <position position="31"/>
    </location>
    <ligand>
        <name>Mg(2+)</name>
        <dbReference type="ChEBI" id="CHEBI:18420"/>
    </ligand>
</feature>
<dbReference type="GO" id="GO:0046872">
    <property type="term" value="F:metal ion binding"/>
    <property type="evidence" value="ECO:0007669"/>
    <property type="project" value="UniProtKB-KW"/>
</dbReference>
<evidence type="ECO:0000256" key="5">
    <source>
        <dbReference type="ARBA" id="ARBA00022553"/>
    </source>
</evidence>
<dbReference type="EMBL" id="LDAU01000048">
    <property type="protein sequence ID" value="KRX09494.1"/>
    <property type="molecule type" value="Genomic_DNA"/>
</dbReference>
<dbReference type="CDD" id="cd00878">
    <property type="entry name" value="Arf_Arl"/>
    <property type="match status" value="1"/>
</dbReference>
<evidence type="ECO:0000256" key="9">
    <source>
        <dbReference type="ARBA" id="ARBA00023134"/>
    </source>
</evidence>
<dbReference type="PROSITE" id="PS51417">
    <property type="entry name" value="ARF"/>
    <property type="match status" value="1"/>
</dbReference>
<dbReference type="AlphaFoldDB" id="A0A0V0R4T1"/>